<dbReference type="PANTHER" id="PTHR24198:SF165">
    <property type="entry name" value="ANKYRIN REPEAT-CONTAINING PROTEIN-RELATED"/>
    <property type="match status" value="1"/>
</dbReference>
<evidence type="ECO:0000256" key="14">
    <source>
        <dbReference type="SAM" id="SignalP"/>
    </source>
</evidence>
<feature type="region of interest" description="Disordered" evidence="13">
    <location>
        <begin position="352"/>
        <end position="373"/>
    </location>
</feature>
<name>A0A1V9XS29_9ACAR</name>
<accession>A0A1V9XS29</accession>
<keyword evidence="3" id="KW-1052">Target cell membrane</keyword>
<comment type="subcellular location">
    <subcellularLocation>
        <location evidence="1">Target cell membrane</location>
    </subcellularLocation>
</comment>
<proteinExistence type="inferred from homology"/>
<dbReference type="Pfam" id="PF00023">
    <property type="entry name" value="Ank"/>
    <property type="match status" value="1"/>
</dbReference>
<dbReference type="InterPro" id="IPR002110">
    <property type="entry name" value="Ankyrin_rpt"/>
</dbReference>
<gene>
    <name evidence="15" type="ORF">BIW11_07939</name>
</gene>
<dbReference type="AlphaFoldDB" id="A0A1V9XS29"/>
<dbReference type="SMART" id="SM00248">
    <property type="entry name" value="ANK"/>
    <property type="match status" value="5"/>
</dbReference>
<dbReference type="OrthoDB" id="366390at2759"/>
<evidence type="ECO:0000256" key="2">
    <source>
        <dbReference type="ARBA" id="ARBA00022483"/>
    </source>
</evidence>
<dbReference type="PRINTS" id="PR01415">
    <property type="entry name" value="ANKYRIN"/>
</dbReference>
<dbReference type="PROSITE" id="PS50088">
    <property type="entry name" value="ANK_REPEAT"/>
    <property type="match status" value="5"/>
</dbReference>
<keyword evidence="16" id="KW-1185">Reference proteome</keyword>
<protein>
    <recommendedName>
        <fullName evidence="11">Alpha-latrotoxin</fullName>
    </recommendedName>
</protein>
<evidence type="ECO:0000256" key="11">
    <source>
        <dbReference type="ARBA" id="ARBA00049811"/>
    </source>
</evidence>
<feature type="chain" id="PRO_5013048612" description="Alpha-latrotoxin" evidence="14">
    <location>
        <begin position="28"/>
        <end position="566"/>
    </location>
</feature>
<dbReference type="EMBL" id="MNPL01005176">
    <property type="protein sequence ID" value="OQR76192.1"/>
    <property type="molecule type" value="Genomic_DNA"/>
</dbReference>
<keyword evidence="8" id="KW-1053">Target membrane</keyword>
<organism evidence="15 16">
    <name type="scientific">Tropilaelaps mercedesae</name>
    <dbReference type="NCBI Taxonomy" id="418985"/>
    <lineage>
        <taxon>Eukaryota</taxon>
        <taxon>Metazoa</taxon>
        <taxon>Ecdysozoa</taxon>
        <taxon>Arthropoda</taxon>
        <taxon>Chelicerata</taxon>
        <taxon>Arachnida</taxon>
        <taxon>Acari</taxon>
        <taxon>Parasitiformes</taxon>
        <taxon>Mesostigmata</taxon>
        <taxon>Gamasina</taxon>
        <taxon>Dermanyssoidea</taxon>
        <taxon>Laelapidae</taxon>
        <taxon>Tropilaelaps</taxon>
    </lineage>
</organism>
<evidence type="ECO:0000256" key="1">
    <source>
        <dbReference type="ARBA" id="ARBA00004175"/>
    </source>
</evidence>
<feature type="region of interest" description="Disordered" evidence="13">
    <location>
        <begin position="245"/>
        <end position="278"/>
    </location>
</feature>
<dbReference type="PROSITE" id="PS50297">
    <property type="entry name" value="ANK_REP_REGION"/>
    <property type="match status" value="5"/>
</dbReference>
<sequence length="566" mass="63344">MFMHLTCFLTVAHFLTDSSLILTQTTCNNVPRTKAVRLGGRQLIAPSRKKNETRYTSELRQFAAATMESISDEMRRSNQAALQRSLQRELADSLIRCAPLDDIRVLLACGAQVNEPVAQGLRPIHYAIYQQYQLAVELLLVRGCQVDAMDDVGYTALHLCAEKGFLELAQLLISYGARVCFTDVDTEGRSYYGNPPRQTMADEPLRIAIRNDHFELAELLLKHGANPNARYAIVFVTGARSRARSAPARPWQGTRPCRRPSQAGGRNNGHCTTRSVCRSRSPPTAFKADWRRGRKGLCVGHALAIDQTPSRHRDAVTLDAVASAFVAVVARSSTAHPNWSVLALNHSRGKRRRRRPSVFSCERRQGPVTGGRRHEEVEMMKDLDRTGPPLSKDRAAAEVGPAMLEGRAEVMDESTAADRCPREGQEEMEQRGARRSWVMLYRPPWFPLHRYFLGAEINLISPLALSYMKLLLRFGADANSKDRTGLTPLMKACRHPQGYDAVELLVKFGADVNAMAGERHDYRSVLHYAVLSSNVDTVKFILSKGARVNMEISYRYPSPLDFAVLR</sequence>
<evidence type="ECO:0000256" key="4">
    <source>
        <dbReference type="ARBA" id="ARBA00022737"/>
    </source>
</evidence>
<feature type="repeat" description="ANK" evidence="12">
    <location>
        <begin position="484"/>
        <end position="517"/>
    </location>
</feature>
<keyword evidence="4" id="KW-0677">Repeat</keyword>
<feature type="repeat" description="ANK" evidence="12">
    <location>
        <begin position="200"/>
        <end position="232"/>
    </location>
</feature>
<feature type="repeat" description="ANK" evidence="12">
    <location>
        <begin position="119"/>
        <end position="151"/>
    </location>
</feature>
<evidence type="ECO:0000256" key="13">
    <source>
        <dbReference type="SAM" id="MobiDB-lite"/>
    </source>
</evidence>
<dbReference type="GO" id="GO:0044218">
    <property type="term" value="C:other organism cell membrane"/>
    <property type="evidence" value="ECO:0007669"/>
    <property type="project" value="UniProtKB-KW"/>
</dbReference>
<dbReference type="GO" id="GO:0044231">
    <property type="term" value="C:host cell presynaptic membrane"/>
    <property type="evidence" value="ECO:0007669"/>
    <property type="project" value="UniProtKB-KW"/>
</dbReference>
<dbReference type="GO" id="GO:0006887">
    <property type="term" value="P:exocytosis"/>
    <property type="evidence" value="ECO:0007669"/>
    <property type="project" value="UniProtKB-KW"/>
</dbReference>
<evidence type="ECO:0000256" key="5">
    <source>
        <dbReference type="ARBA" id="ARBA00023028"/>
    </source>
</evidence>
<evidence type="ECO:0000313" key="16">
    <source>
        <dbReference type="Proteomes" id="UP000192247"/>
    </source>
</evidence>
<evidence type="ECO:0000256" key="12">
    <source>
        <dbReference type="PROSITE-ProRule" id="PRU00023"/>
    </source>
</evidence>
<dbReference type="PANTHER" id="PTHR24198">
    <property type="entry name" value="ANKYRIN REPEAT AND PROTEIN KINASE DOMAIN-CONTAINING PROTEIN"/>
    <property type="match status" value="1"/>
</dbReference>
<keyword evidence="14" id="KW-0732">Signal</keyword>
<feature type="compositionally biased region" description="Polar residues" evidence="13">
    <location>
        <begin position="269"/>
        <end position="278"/>
    </location>
</feature>
<feature type="signal peptide" evidence="14">
    <location>
        <begin position="1"/>
        <end position="27"/>
    </location>
</feature>
<dbReference type="Pfam" id="PF12796">
    <property type="entry name" value="Ank_2"/>
    <property type="match status" value="2"/>
</dbReference>
<evidence type="ECO:0000256" key="6">
    <source>
        <dbReference type="ARBA" id="ARBA00023043"/>
    </source>
</evidence>
<keyword evidence="6 12" id="KW-0040">ANK repeat</keyword>
<keyword evidence="7" id="KW-0472">Membrane</keyword>
<evidence type="ECO:0000256" key="8">
    <source>
        <dbReference type="ARBA" id="ARBA00023298"/>
    </source>
</evidence>
<dbReference type="Proteomes" id="UP000192247">
    <property type="component" value="Unassembled WGS sequence"/>
</dbReference>
<feature type="repeat" description="ANK" evidence="12">
    <location>
        <begin position="521"/>
        <end position="553"/>
    </location>
</feature>
<evidence type="ECO:0000256" key="7">
    <source>
        <dbReference type="ARBA" id="ARBA00023136"/>
    </source>
</evidence>
<comment type="caution">
    <text evidence="15">The sequence shown here is derived from an EMBL/GenBank/DDBJ whole genome shotgun (WGS) entry which is preliminary data.</text>
</comment>
<comment type="similarity">
    <text evidence="9">Belongs to the cationic peptide 01 (latrotoxin) family. 03 (alpha-latrotoxin) subfamily.</text>
</comment>
<dbReference type="Gene3D" id="1.25.40.20">
    <property type="entry name" value="Ankyrin repeat-containing domain"/>
    <property type="match status" value="2"/>
</dbReference>
<evidence type="ECO:0000313" key="15">
    <source>
        <dbReference type="EMBL" id="OQR76192.1"/>
    </source>
</evidence>
<dbReference type="InterPro" id="IPR036770">
    <property type="entry name" value="Ankyrin_rpt-contain_sf"/>
</dbReference>
<keyword evidence="5" id="KW-0528">Neurotoxin</keyword>
<evidence type="ECO:0000256" key="3">
    <source>
        <dbReference type="ARBA" id="ARBA00022537"/>
    </source>
</evidence>
<evidence type="ECO:0000256" key="9">
    <source>
        <dbReference type="ARBA" id="ARBA00049657"/>
    </source>
</evidence>
<dbReference type="SUPFAM" id="SSF48403">
    <property type="entry name" value="Ankyrin repeat"/>
    <property type="match status" value="2"/>
</dbReference>
<evidence type="ECO:0000256" key="10">
    <source>
        <dbReference type="ARBA" id="ARBA00049715"/>
    </source>
</evidence>
<feature type="repeat" description="ANK" evidence="12">
    <location>
        <begin position="152"/>
        <end position="184"/>
    </location>
</feature>
<comment type="subunit">
    <text evidence="10">Homotetramer in membranes.</text>
</comment>
<keyword evidence="5" id="KW-0638">Presynaptic neurotoxin</keyword>
<keyword evidence="2" id="KW-0268">Exocytosis</keyword>
<dbReference type="STRING" id="418985.A0A1V9XS29"/>
<keyword evidence="5" id="KW-0800">Toxin</keyword>
<dbReference type="InParanoid" id="A0A1V9XS29"/>
<reference evidence="15 16" key="1">
    <citation type="journal article" date="2017" name="Gigascience">
        <title>Draft genome of the honey bee ectoparasitic mite, Tropilaelaps mercedesae, is shaped by the parasitic life history.</title>
        <authorList>
            <person name="Dong X."/>
            <person name="Armstrong S.D."/>
            <person name="Xia D."/>
            <person name="Makepeace B.L."/>
            <person name="Darby A.C."/>
            <person name="Kadowaki T."/>
        </authorList>
    </citation>
    <scope>NUCLEOTIDE SEQUENCE [LARGE SCALE GENOMIC DNA]</scope>
    <source>
        <strain evidence="15">Wuxi-XJTLU</strain>
    </source>
</reference>